<dbReference type="PROSITE" id="PS00211">
    <property type="entry name" value="ABC_TRANSPORTER_1"/>
    <property type="match status" value="1"/>
</dbReference>
<dbReference type="InterPro" id="IPR003593">
    <property type="entry name" value="AAA+_ATPase"/>
</dbReference>
<name>A0A6L7G4H5_9RHOB</name>
<dbReference type="Proteomes" id="UP000477911">
    <property type="component" value="Unassembled WGS sequence"/>
</dbReference>
<proteinExistence type="predicted"/>
<keyword evidence="6" id="KW-1185">Reference proteome</keyword>
<dbReference type="SUPFAM" id="SSF50331">
    <property type="entry name" value="MOP-like"/>
    <property type="match status" value="1"/>
</dbReference>
<evidence type="ECO:0000313" key="5">
    <source>
        <dbReference type="EMBL" id="MXN18759.1"/>
    </source>
</evidence>
<dbReference type="GO" id="GO:0043190">
    <property type="term" value="C:ATP-binding cassette (ABC) transporter complex"/>
    <property type="evidence" value="ECO:0007669"/>
    <property type="project" value="InterPro"/>
</dbReference>
<dbReference type="EMBL" id="WUMU01000015">
    <property type="protein sequence ID" value="MXN18759.1"/>
    <property type="molecule type" value="Genomic_DNA"/>
</dbReference>
<organism evidence="5 6">
    <name type="scientific">Pseudooceanicola albus</name>
    <dbReference type="NCBI Taxonomy" id="2692189"/>
    <lineage>
        <taxon>Bacteria</taxon>
        <taxon>Pseudomonadati</taxon>
        <taxon>Pseudomonadota</taxon>
        <taxon>Alphaproteobacteria</taxon>
        <taxon>Rhodobacterales</taxon>
        <taxon>Paracoccaceae</taxon>
        <taxon>Pseudooceanicola</taxon>
    </lineage>
</organism>
<dbReference type="InterPro" id="IPR003439">
    <property type="entry name" value="ABC_transporter-like_ATP-bd"/>
</dbReference>
<keyword evidence="3 5" id="KW-0067">ATP-binding</keyword>
<evidence type="ECO:0000256" key="2">
    <source>
        <dbReference type="ARBA" id="ARBA00022741"/>
    </source>
</evidence>
<dbReference type="GO" id="GO:0016887">
    <property type="term" value="F:ATP hydrolysis activity"/>
    <property type="evidence" value="ECO:0007669"/>
    <property type="project" value="InterPro"/>
</dbReference>
<evidence type="ECO:0000313" key="6">
    <source>
        <dbReference type="Proteomes" id="UP000477911"/>
    </source>
</evidence>
<dbReference type="GO" id="GO:0005524">
    <property type="term" value="F:ATP binding"/>
    <property type="evidence" value="ECO:0007669"/>
    <property type="project" value="UniProtKB-KW"/>
</dbReference>
<dbReference type="RefSeq" id="WP_160894887.1">
    <property type="nucleotide sequence ID" value="NZ_WUMU01000015.1"/>
</dbReference>
<dbReference type="InterPro" id="IPR027417">
    <property type="entry name" value="P-loop_NTPase"/>
</dbReference>
<dbReference type="GO" id="GO:0015697">
    <property type="term" value="P:quaternary ammonium group transport"/>
    <property type="evidence" value="ECO:0007669"/>
    <property type="project" value="UniProtKB-ARBA"/>
</dbReference>
<dbReference type="InterPro" id="IPR017871">
    <property type="entry name" value="ABC_transporter-like_CS"/>
</dbReference>
<reference evidence="5 6" key="1">
    <citation type="submission" date="2019-12" db="EMBL/GenBank/DDBJ databases">
        <authorList>
            <person name="Li M."/>
        </authorList>
    </citation>
    <scope>NUCLEOTIDE SEQUENCE [LARGE SCALE GENOMIC DNA]</scope>
    <source>
        <strain evidence="5 6">GBMRC 2024</strain>
    </source>
</reference>
<dbReference type="AlphaFoldDB" id="A0A6L7G4H5"/>
<evidence type="ECO:0000259" key="4">
    <source>
        <dbReference type="PROSITE" id="PS50893"/>
    </source>
</evidence>
<dbReference type="SMART" id="SM00382">
    <property type="entry name" value="AAA"/>
    <property type="match status" value="1"/>
</dbReference>
<dbReference type="PANTHER" id="PTHR42781">
    <property type="entry name" value="SPERMIDINE/PUTRESCINE IMPORT ATP-BINDING PROTEIN POTA"/>
    <property type="match status" value="1"/>
</dbReference>
<dbReference type="Pfam" id="PF00005">
    <property type="entry name" value="ABC_tran"/>
    <property type="match status" value="1"/>
</dbReference>
<gene>
    <name evidence="5" type="ORF">GR170_12990</name>
</gene>
<sequence length="371" mass="39667">MTSAIELEKVRITFGTFTAVHETDLQIRDGEFFSFLGPSGCGKTTLLRTISGFVQPSSGHVRIGGADMAGIGPNKRPTALIFQNLALFPMMSVAENVAYGLRVRGVGKSEREARALKLLDQVALSPHAHKKVSALSGGQKQRVAIARALAVEPKVLLLDEPLSALDLKLRQHMRRELREIQQRVGITFIYITHDQGEALNMSDRIAVMNAGRIEQVGHGREIYANPQSAFVASFVGESNVIPGRVAAVGNGLAHVETPLGRLAGRVGLGPDGSAPIALSAGDEAQLFVRPEQIRLVAPDQPRPACGFGARLRDLSFEGSMTHLELDAGLGMPCNASFMTSNAGALPEIGTDLALQFDPLDAIVLRQEGRAA</sequence>
<keyword evidence="1" id="KW-0813">Transport</keyword>
<dbReference type="InterPro" id="IPR013611">
    <property type="entry name" value="Transp-assoc_OB_typ2"/>
</dbReference>
<comment type="caution">
    <text evidence="5">The sequence shown here is derived from an EMBL/GenBank/DDBJ whole genome shotgun (WGS) entry which is preliminary data.</text>
</comment>
<dbReference type="Pfam" id="PF08402">
    <property type="entry name" value="TOBE_2"/>
    <property type="match status" value="1"/>
</dbReference>
<dbReference type="PROSITE" id="PS50893">
    <property type="entry name" value="ABC_TRANSPORTER_2"/>
    <property type="match status" value="1"/>
</dbReference>
<dbReference type="Gene3D" id="3.40.50.300">
    <property type="entry name" value="P-loop containing nucleotide triphosphate hydrolases"/>
    <property type="match status" value="1"/>
</dbReference>
<dbReference type="InterPro" id="IPR050093">
    <property type="entry name" value="ABC_SmlMolc_Importer"/>
</dbReference>
<dbReference type="FunFam" id="3.40.50.300:FF:000425">
    <property type="entry name" value="Probable ABC transporter, ATP-binding subunit"/>
    <property type="match status" value="1"/>
</dbReference>
<dbReference type="GO" id="GO:0022857">
    <property type="term" value="F:transmembrane transporter activity"/>
    <property type="evidence" value="ECO:0007669"/>
    <property type="project" value="InterPro"/>
</dbReference>
<protein>
    <submittedName>
        <fullName evidence="5">ATP-binding cassette domain-containing protein</fullName>
    </submittedName>
</protein>
<feature type="domain" description="ABC transporter" evidence="4">
    <location>
        <begin position="5"/>
        <end position="235"/>
    </location>
</feature>
<dbReference type="InterPro" id="IPR008995">
    <property type="entry name" value="Mo/tungstate-bd_C_term_dom"/>
</dbReference>
<keyword evidence="2" id="KW-0547">Nucleotide-binding</keyword>
<dbReference type="PANTHER" id="PTHR42781:SF4">
    <property type="entry name" value="SPERMIDINE_PUTRESCINE IMPORT ATP-BINDING PROTEIN POTA"/>
    <property type="match status" value="1"/>
</dbReference>
<dbReference type="Gene3D" id="2.40.50.100">
    <property type="match status" value="1"/>
</dbReference>
<evidence type="ECO:0000256" key="1">
    <source>
        <dbReference type="ARBA" id="ARBA00022448"/>
    </source>
</evidence>
<evidence type="ECO:0000256" key="3">
    <source>
        <dbReference type="ARBA" id="ARBA00022840"/>
    </source>
</evidence>
<accession>A0A6L7G4H5</accession>
<dbReference type="SUPFAM" id="SSF52540">
    <property type="entry name" value="P-loop containing nucleoside triphosphate hydrolases"/>
    <property type="match status" value="1"/>
</dbReference>